<feature type="transmembrane region" description="Helical" evidence="8">
    <location>
        <begin position="245"/>
        <end position="274"/>
    </location>
</feature>
<feature type="transmembrane region" description="Helical" evidence="8">
    <location>
        <begin position="6"/>
        <end position="23"/>
    </location>
</feature>
<comment type="similarity">
    <text evidence="2">Belongs to the autoinducer-2 exporter (AI-2E) (TC 2.A.86) family.</text>
</comment>
<dbReference type="EMBL" id="QMFB01000002">
    <property type="protein sequence ID" value="RAV22361.1"/>
    <property type="molecule type" value="Genomic_DNA"/>
</dbReference>
<keyword evidence="5 8" id="KW-0812">Transmembrane</keyword>
<dbReference type="RefSeq" id="WP_113029768.1">
    <property type="nucleotide sequence ID" value="NZ_QMFB01000002.1"/>
</dbReference>
<evidence type="ECO:0000256" key="5">
    <source>
        <dbReference type="ARBA" id="ARBA00022692"/>
    </source>
</evidence>
<name>A0A329MQV2_9BACL</name>
<sequence length="363" mass="40209">MPQGKYFRVGYGIALILLIVFLASKVDFLFRPLGIVFRTLFFPIFVSGILYYILRPVVKGLTRLKAPKALSILLVYLAGLGFIALLFVLAGPTIANQFRSLIANAPNLIESVQNQVNNLEKNEWIARYLQQNQPDWTSNIGDYLNRAMASALNSVQSIIAFLTNIFIILTTVPFILYYMLSEGEKVPGVLLRLLPNDRDEDGIALLREMDNVLSAYLQGKVLVSFCLGVLLAVGYSIIGMEYTFILAICAMVLNLIPYVGLFIGIIPSIIVAFIDSPSMLVQMLIVVIIAQQIESNILSPQIMGKKLNIHPLTIILLLLVAGSFGGLLGMFLAVPTFAIVKVIAEYLYRLYLLRAKRIGSGEE</sequence>
<dbReference type="OrthoDB" id="9793390at2"/>
<dbReference type="PANTHER" id="PTHR21716">
    <property type="entry name" value="TRANSMEMBRANE PROTEIN"/>
    <property type="match status" value="1"/>
</dbReference>
<evidence type="ECO:0000313" key="9">
    <source>
        <dbReference type="EMBL" id="RAV22361.1"/>
    </source>
</evidence>
<feature type="transmembrane region" description="Helical" evidence="8">
    <location>
        <begin position="35"/>
        <end position="54"/>
    </location>
</feature>
<comment type="caution">
    <text evidence="9">The sequence shown here is derived from an EMBL/GenBank/DDBJ whole genome shotgun (WGS) entry which is preliminary data.</text>
</comment>
<gene>
    <name evidence="9" type="ORF">DQG23_05295</name>
</gene>
<feature type="transmembrane region" description="Helical" evidence="8">
    <location>
        <begin position="158"/>
        <end position="180"/>
    </location>
</feature>
<keyword evidence="10" id="KW-1185">Reference proteome</keyword>
<keyword evidence="7 8" id="KW-0472">Membrane</keyword>
<feature type="transmembrane region" description="Helical" evidence="8">
    <location>
        <begin position="311"/>
        <end position="344"/>
    </location>
</feature>
<reference evidence="9 10" key="1">
    <citation type="journal article" date="2009" name="Int. J. Syst. Evol. Microbiol.">
        <title>Paenibacillus contaminans sp. nov., isolated from a contaminated laboratory plate.</title>
        <authorList>
            <person name="Chou J.H."/>
            <person name="Lee J.H."/>
            <person name="Lin M.C."/>
            <person name="Chang P.S."/>
            <person name="Arun A.B."/>
            <person name="Young C.C."/>
            <person name="Chen W.M."/>
        </authorList>
    </citation>
    <scope>NUCLEOTIDE SEQUENCE [LARGE SCALE GENOMIC DNA]</scope>
    <source>
        <strain evidence="9 10">CKOBP-6</strain>
    </source>
</reference>
<dbReference type="PANTHER" id="PTHR21716:SF53">
    <property type="entry name" value="PERMEASE PERM-RELATED"/>
    <property type="match status" value="1"/>
</dbReference>
<comment type="subcellular location">
    <subcellularLocation>
        <location evidence="1">Cell membrane</location>
        <topology evidence="1">Multi-pass membrane protein</topology>
    </subcellularLocation>
</comment>
<organism evidence="9 10">
    <name type="scientific">Paenibacillus contaminans</name>
    <dbReference type="NCBI Taxonomy" id="450362"/>
    <lineage>
        <taxon>Bacteria</taxon>
        <taxon>Bacillati</taxon>
        <taxon>Bacillota</taxon>
        <taxon>Bacilli</taxon>
        <taxon>Bacillales</taxon>
        <taxon>Paenibacillaceae</taxon>
        <taxon>Paenibacillus</taxon>
    </lineage>
</organism>
<evidence type="ECO:0000256" key="2">
    <source>
        <dbReference type="ARBA" id="ARBA00009773"/>
    </source>
</evidence>
<evidence type="ECO:0000256" key="7">
    <source>
        <dbReference type="ARBA" id="ARBA00023136"/>
    </source>
</evidence>
<accession>A0A329MQV2</accession>
<evidence type="ECO:0000256" key="8">
    <source>
        <dbReference type="SAM" id="Phobius"/>
    </source>
</evidence>
<evidence type="ECO:0000256" key="4">
    <source>
        <dbReference type="ARBA" id="ARBA00022475"/>
    </source>
</evidence>
<dbReference type="Pfam" id="PF01594">
    <property type="entry name" value="AI-2E_transport"/>
    <property type="match status" value="1"/>
</dbReference>
<evidence type="ECO:0000256" key="3">
    <source>
        <dbReference type="ARBA" id="ARBA00022448"/>
    </source>
</evidence>
<evidence type="ECO:0000256" key="6">
    <source>
        <dbReference type="ARBA" id="ARBA00022989"/>
    </source>
</evidence>
<keyword evidence="4" id="KW-1003">Cell membrane</keyword>
<dbReference type="GO" id="GO:0005886">
    <property type="term" value="C:plasma membrane"/>
    <property type="evidence" value="ECO:0007669"/>
    <property type="project" value="UniProtKB-SubCell"/>
</dbReference>
<feature type="transmembrane region" description="Helical" evidence="8">
    <location>
        <begin position="215"/>
        <end position="238"/>
    </location>
</feature>
<dbReference type="InterPro" id="IPR002549">
    <property type="entry name" value="AI-2E-like"/>
</dbReference>
<evidence type="ECO:0000313" key="10">
    <source>
        <dbReference type="Proteomes" id="UP000250369"/>
    </source>
</evidence>
<dbReference type="Proteomes" id="UP000250369">
    <property type="component" value="Unassembled WGS sequence"/>
</dbReference>
<evidence type="ECO:0000256" key="1">
    <source>
        <dbReference type="ARBA" id="ARBA00004651"/>
    </source>
</evidence>
<proteinExistence type="inferred from homology"/>
<dbReference type="GO" id="GO:0055085">
    <property type="term" value="P:transmembrane transport"/>
    <property type="evidence" value="ECO:0007669"/>
    <property type="project" value="TreeGrafter"/>
</dbReference>
<feature type="transmembrane region" description="Helical" evidence="8">
    <location>
        <begin position="69"/>
        <end position="90"/>
    </location>
</feature>
<protein>
    <submittedName>
        <fullName evidence="9">AI-2E family transporter</fullName>
    </submittedName>
</protein>
<keyword evidence="3" id="KW-0813">Transport</keyword>
<dbReference type="AlphaFoldDB" id="A0A329MQV2"/>
<keyword evidence="6 8" id="KW-1133">Transmembrane helix</keyword>